<dbReference type="KEGG" id="shg:Sph21_0589"/>
<feature type="transmembrane region" description="Helical" evidence="1">
    <location>
        <begin position="163"/>
        <end position="184"/>
    </location>
</feature>
<organism evidence="2">
    <name type="scientific">Sphingobacterium sp. (strain 21)</name>
    <dbReference type="NCBI Taxonomy" id="743722"/>
    <lineage>
        <taxon>Bacteria</taxon>
        <taxon>Pseudomonadati</taxon>
        <taxon>Bacteroidota</taxon>
        <taxon>Sphingobacteriia</taxon>
        <taxon>Sphingobacteriales</taxon>
        <taxon>Sphingobacteriaceae</taxon>
        <taxon>Sphingobacterium</taxon>
    </lineage>
</organism>
<dbReference type="AlphaFoldDB" id="F4C8Y0"/>
<feature type="transmembrane region" description="Helical" evidence="1">
    <location>
        <begin position="72"/>
        <end position="97"/>
    </location>
</feature>
<dbReference type="PATRIC" id="fig|743722.3.peg.639"/>
<gene>
    <name evidence="2" type="ordered locus">Sph21_0589</name>
</gene>
<keyword evidence="1" id="KW-1133">Transmembrane helix</keyword>
<keyword evidence="1" id="KW-0472">Membrane</keyword>
<reference evidence="2" key="1">
    <citation type="submission" date="2011-03" db="EMBL/GenBank/DDBJ databases">
        <title>Complete sequence of Sphingobacterium sp. 21.</title>
        <authorList>
            <consortium name="US DOE Joint Genome Institute"/>
            <person name="Lucas S."/>
            <person name="Copeland A."/>
            <person name="Lapidus A."/>
            <person name="Cheng J.-F."/>
            <person name="Goodwin L."/>
            <person name="Pitluck S."/>
            <person name="Davenport K."/>
            <person name="Detter J.C."/>
            <person name="Han C."/>
            <person name="Tapia R."/>
            <person name="Land M."/>
            <person name="Hauser L."/>
            <person name="Kyrpides N."/>
            <person name="Ivanova N."/>
            <person name="Ovchinnikova G."/>
            <person name="Pagani I."/>
            <person name="Siebers A.K."/>
            <person name="Allgaier M."/>
            <person name="Thelen M.P."/>
            <person name="Hugenholtz P."/>
            <person name="Woyke T."/>
        </authorList>
    </citation>
    <scope>NUCLEOTIDE SEQUENCE</scope>
    <source>
        <strain evidence="2">21</strain>
    </source>
</reference>
<evidence type="ECO:0000313" key="2">
    <source>
        <dbReference type="EMBL" id="ADZ77169.1"/>
    </source>
</evidence>
<feature type="transmembrane region" description="Helical" evidence="1">
    <location>
        <begin position="118"/>
        <end position="143"/>
    </location>
</feature>
<evidence type="ECO:0000256" key="1">
    <source>
        <dbReference type="SAM" id="Phobius"/>
    </source>
</evidence>
<dbReference type="STRING" id="743722.Sph21_0589"/>
<protein>
    <submittedName>
        <fullName evidence="2">Uncharacterized protein</fullName>
    </submittedName>
</protein>
<keyword evidence="1" id="KW-0812">Transmembrane</keyword>
<feature type="transmembrane region" description="Helical" evidence="1">
    <location>
        <begin position="205"/>
        <end position="223"/>
    </location>
</feature>
<sequence>MTETVSPLTKEEIKKDFPFYYRLLLLIISFSILFFIYNNYILNESLYYKSFKNDYNYDQIVSFLSVKVKYQWVVLLILLIIVMLKLPLVSLILWMGFYLSNYDVEWSSILKIVTKAEFIFLIPMLISIIWFGIFFTEYSLHSLHNFHPLSLLSLLDSEHIHRVWIYPLKTLNVFELCYLLYLGYEGRNLANIEFDSSLSIIAKSYLPFLALWIIIVMFFTLNFS</sequence>
<dbReference type="HOGENOM" id="CLU_114108_0_0_10"/>
<name>F4C8Y0_SPHS2</name>
<feature type="transmembrane region" description="Helical" evidence="1">
    <location>
        <begin position="19"/>
        <end position="37"/>
    </location>
</feature>
<proteinExistence type="predicted"/>
<dbReference type="eggNOG" id="ENOG5032RGZ">
    <property type="taxonomic scope" value="Bacteria"/>
</dbReference>
<dbReference type="EMBL" id="CP002584">
    <property type="protein sequence ID" value="ADZ77169.1"/>
    <property type="molecule type" value="Genomic_DNA"/>
</dbReference>
<accession>F4C8Y0</accession>